<protein>
    <submittedName>
        <fullName evidence="6">MBL fold metallo-hydrolase</fullName>
    </submittedName>
</protein>
<dbReference type="InterPro" id="IPR001279">
    <property type="entry name" value="Metallo-B-lactamas"/>
</dbReference>
<dbReference type="PANTHER" id="PTHR42978">
    <property type="entry name" value="QUORUM-QUENCHING LACTONASE YTNP-RELATED-RELATED"/>
    <property type="match status" value="1"/>
</dbReference>
<accession>A0A3G2T571</accession>
<organism evidence="6 7">
    <name type="scientific">Acinetobacter wuhouensis</name>
    <dbReference type="NCBI Taxonomy" id="1879050"/>
    <lineage>
        <taxon>Bacteria</taxon>
        <taxon>Pseudomonadati</taxon>
        <taxon>Pseudomonadota</taxon>
        <taxon>Gammaproteobacteria</taxon>
        <taxon>Moraxellales</taxon>
        <taxon>Moraxellaceae</taxon>
        <taxon>Acinetobacter</taxon>
    </lineage>
</organism>
<dbReference type="AlphaFoldDB" id="A0A3G2T571"/>
<dbReference type="InterPro" id="IPR051013">
    <property type="entry name" value="MBL_superfamily_lactonases"/>
</dbReference>
<evidence type="ECO:0000313" key="6">
    <source>
        <dbReference type="EMBL" id="AYO55460.1"/>
    </source>
</evidence>
<name>A0A3G2T571_9GAMM</name>
<comment type="similarity">
    <text evidence="1">Belongs to the metallo-beta-lactamase superfamily.</text>
</comment>
<dbReference type="CDD" id="cd07742">
    <property type="entry name" value="metallo-hydrolase-like_MBL-fold"/>
    <property type="match status" value="1"/>
</dbReference>
<dbReference type="PANTHER" id="PTHR42978:SF3">
    <property type="entry name" value="BLR3078 PROTEIN"/>
    <property type="match status" value="1"/>
</dbReference>
<dbReference type="EMBL" id="CP033133">
    <property type="protein sequence ID" value="AYO55460.1"/>
    <property type="molecule type" value="Genomic_DNA"/>
</dbReference>
<dbReference type="Pfam" id="PF00753">
    <property type="entry name" value="Lactamase_B"/>
    <property type="match status" value="1"/>
</dbReference>
<keyword evidence="4" id="KW-0862">Zinc</keyword>
<dbReference type="SUPFAM" id="SSF56281">
    <property type="entry name" value="Metallo-hydrolase/oxidoreductase"/>
    <property type="match status" value="1"/>
</dbReference>
<evidence type="ECO:0000259" key="5">
    <source>
        <dbReference type="SMART" id="SM00849"/>
    </source>
</evidence>
<sequence length="272" mass="31015">MIYNVHHLHCGTMCPVCAPLYGQKGFYGKMVCHCLLIETDKGLVLVDTGFGMQDYLHPQARLGKLFSKVSAIQSDFNLTAISQIQKLGFKPSDVKHILVSHLDLDHAGGISDFPQATIHILSSEYNAAQKISVMNKLRYRPQQFKNHRYWNFLEPRNGEAWFNFHKVQGFNIFNDEILLIPLLGHTAGHCGIAIKQQTGWLFFCGDAYYNHLELDRKNKLPLLDKLEFAFAENNSLRLKTLSEIQNLAQTEPQIDIICAHDPTDLDRYIQNA</sequence>
<evidence type="ECO:0000256" key="3">
    <source>
        <dbReference type="ARBA" id="ARBA00022801"/>
    </source>
</evidence>
<evidence type="ECO:0000256" key="2">
    <source>
        <dbReference type="ARBA" id="ARBA00022723"/>
    </source>
</evidence>
<dbReference type="SMART" id="SM00849">
    <property type="entry name" value="Lactamase_B"/>
    <property type="match status" value="1"/>
</dbReference>
<gene>
    <name evidence="6" type="ORF">CDG68_18170</name>
</gene>
<dbReference type="InterPro" id="IPR036866">
    <property type="entry name" value="RibonucZ/Hydroxyglut_hydro"/>
</dbReference>
<dbReference type="GO" id="GO:0016787">
    <property type="term" value="F:hydrolase activity"/>
    <property type="evidence" value="ECO:0007669"/>
    <property type="project" value="UniProtKB-KW"/>
</dbReference>
<proteinExistence type="inferred from homology"/>
<feature type="domain" description="Metallo-beta-lactamase" evidence="5">
    <location>
        <begin position="31"/>
        <end position="260"/>
    </location>
</feature>
<reference evidence="6 7" key="1">
    <citation type="submission" date="2018-10" db="EMBL/GenBank/DDBJ databases">
        <title>The complete genome of Acinetobacter wuhouensis strain WCHAW010062.</title>
        <authorList>
            <person name="Hu Y."/>
            <person name="Long H."/>
            <person name="Feng Y."/>
            <person name="Zong Z."/>
        </authorList>
    </citation>
    <scope>NUCLEOTIDE SEQUENCE [LARGE SCALE GENOMIC DNA]</scope>
    <source>
        <strain evidence="6 7">WCHAW010062</strain>
    </source>
</reference>
<dbReference type="Proteomes" id="UP000279962">
    <property type="component" value="Chromosome"/>
</dbReference>
<dbReference type="Gene3D" id="3.60.15.10">
    <property type="entry name" value="Ribonuclease Z/Hydroxyacylglutathione hydrolase-like"/>
    <property type="match status" value="1"/>
</dbReference>
<evidence type="ECO:0000256" key="1">
    <source>
        <dbReference type="ARBA" id="ARBA00007749"/>
    </source>
</evidence>
<dbReference type="RefSeq" id="WP_087554430.1">
    <property type="nucleotide sequence ID" value="NZ_CP033133.1"/>
</dbReference>
<evidence type="ECO:0000313" key="7">
    <source>
        <dbReference type="Proteomes" id="UP000279962"/>
    </source>
</evidence>
<keyword evidence="2" id="KW-0479">Metal-binding</keyword>
<dbReference type="GO" id="GO:0046872">
    <property type="term" value="F:metal ion binding"/>
    <property type="evidence" value="ECO:0007669"/>
    <property type="project" value="UniProtKB-KW"/>
</dbReference>
<evidence type="ECO:0000256" key="4">
    <source>
        <dbReference type="ARBA" id="ARBA00022833"/>
    </source>
</evidence>
<keyword evidence="3 6" id="KW-0378">Hydrolase</keyword>